<protein>
    <recommendedName>
        <fullName evidence="3">DNA methylase N-4/N-6 domain-containing protein</fullName>
    </recommendedName>
</protein>
<comment type="caution">
    <text evidence="1">The sequence shown here is derived from an EMBL/GenBank/DDBJ whole genome shotgun (WGS) entry which is preliminary data.</text>
</comment>
<evidence type="ECO:0000313" key="2">
    <source>
        <dbReference type="Proteomes" id="UP000176834"/>
    </source>
</evidence>
<organism evidence="1 2">
    <name type="scientific">Candidatus Yanofskybacteria bacterium RIFCSPHIGHO2_02_FULL_38_22b</name>
    <dbReference type="NCBI Taxonomy" id="1802673"/>
    <lineage>
        <taxon>Bacteria</taxon>
        <taxon>Candidatus Yanofskyibacteriota</taxon>
    </lineage>
</organism>
<reference evidence="1 2" key="1">
    <citation type="journal article" date="2016" name="Nat. Commun.">
        <title>Thousands of microbial genomes shed light on interconnected biogeochemical processes in an aquifer system.</title>
        <authorList>
            <person name="Anantharaman K."/>
            <person name="Brown C.T."/>
            <person name="Hug L.A."/>
            <person name="Sharon I."/>
            <person name="Castelle C.J."/>
            <person name="Probst A.J."/>
            <person name="Thomas B.C."/>
            <person name="Singh A."/>
            <person name="Wilkins M.J."/>
            <person name="Karaoz U."/>
            <person name="Brodie E.L."/>
            <person name="Williams K.H."/>
            <person name="Hubbard S.S."/>
            <person name="Banfield J.F."/>
        </authorList>
    </citation>
    <scope>NUCLEOTIDE SEQUENCE [LARGE SCALE GENOMIC DNA]</scope>
</reference>
<evidence type="ECO:0000313" key="1">
    <source>
        <dbReference type="EMBL" id="OGN06861.1"/>
    </source>
</evidence>
<proteinExistence type="predicted"/>
<dbReference type="Proteomes" id="UP000176834">
    <property type="component" value="Unassembled WGS sequence"/>
</dbReference>
<evidence type="ECO:0008006" key="3">
    <source>
        <dbReference type="Google" id="ProtNLM"/>
    </source>
</evidence>
<accession>A0A1F8F146</accession>
<dbReference type="AlphaFoldDB" id="A0A1F8F146"/>
<dbReference type="SUPFAM" id="SSF53335">
    <property type="entry name" value="S-adenosyl-L-methionine-dependent methyltransferases"/>
    <property type="match status" value="1"/>
</dbReference>
<dbReference type="EMBL" id="MGJN01000014">
    <property type="protein sequence ID" value="OGN06861.1"/>
    <property type="molecule type" value="Genomic_DNA"/>
</dbReference>
<gene>
    <name evidence="1" type="ORF">A3B86_03055</name>
</gene>
<dbReference type="Gene3D" id="3.40.50.150">
    <property type="entry name" value="Vaccinia Virus protein VP39"/>
    <property type="match status" value="1"/>
</dbReference>
<sequence>MSKKEIHSNHYEFFPEAFRLLKPSGVFTYYSDEIRNFSHEHRNKLELAGFKKIDKRICQVNPPKECRYWKSNTIVIPIIIK</sequence>
<name>A0A1F8F146_9BACT</name>
<dbReference type="InterPro" id="IPR029063">
    <property type="entry name" value="SAM-dependent_MTases_sf"/>
</dbReference>